<keyword evidence="3" id="KW-1185">Reference proteome</keyword>
<organism evidence="2 3">
    <name type="scientific">Thalassiosira oceanica</name>
    <name type="common">Marine diatom</name>
    <dbReference type="NCBI Taxonomy" id="159749"/>
    <lineage>
        <taxon>Eukaryota</taxon>
        <taxon>Sar</taxon>
        <taxon>Stramenopiles</taxon>
        <taxon>Ochrophyta</taxon>
        <taxon>Bacillariophyta</taxon>
        <taxon>Coscinodiscophyceae</taxon>
        <taxon>Thalassiosirophycidae</taxon>
        <taxon>Thalassiosirales</taxon>
        <taxon>Thalassiosiraceae</taxon>
        <taxon>Thalassiosira</taxon>
    </lineage>
</organism>
<evidence type="ECO:0000256" key="1">
    <source>
        <dbReference type="SAM" id="MobiDB-lite"/>
    </source>
</evidence>
<comment type="caution">
    <text evidence="2">The sequence shown here is derived from an EMBL/GenBank/DDBJ whole genome shotgun (WGS) entry which is preliminary data.</text>
</comment>
<dbReference type="EMBL" id="AGNL01032924">
    <property type="protein sequence ID" value="EJK55918.1"/>
    <property type="molecule type" value="Genomic_DNA"/>
</dbReference>
<evidence type="ECO:0000313" key="3">
    <source>
        <dbReference type="Proteomes" id="UP000266841"/>
    </source>
</evidence>
<feature type="compositionally biased region" description="Basic and acidic residues" evidence="1">
    <location>
        <begin position="547"/>
        <end position="557"/>
    </location>
</feature>
<name>K0RQ56_THAOC</name>
<feature type="compositionally biased region" description="Basic residues" evidence="1">
    <location>
        <begin position="435"/>
        <end position="447"/>
    </location>
</feature>
<feature type="compositionally biased region" description="Basic and acidic residues" evidence="1">
    <location>
        <begin position="424"/>
        <end position="434"/>
    </location>
</feature>
<accession>K0RQ56</accession>
<feature type="region of interest" description="Disordered" evidence="1">
    <location>
        <begin position="208"/>
        <end position="462"/>
    </location>
</feature>
<protein>
    <submittedName>
        <fullName evidence="2">Uncharacterized protein</fullName>
    </submittedName>
</protein>
<feature type="compositionally biased region" description="Basic and acidic residues" evidence="1">
    <location>
        <begin position="486"/>
        <end position="503"/>
    </location>
</feature>
<dbReference type="AlphaFoldDB" id="K0RQ56"/>
<feature type="compositionally biased region" description="Basic and acidic residues" evidence="1">
    <location>
        <begin position="211"/>
        <end position="239"/>
    </location>
</feature>
<proteinExistence type="predicted"/>
<reference evidence="2 3" key="1">
    <citation type="journal article" date="2012" name="Genome Biol.">
        <title>Genome and low-iron response of an oceanic diatom adapted to chronic iron limitation.</title>
        <authorList>
            <person name="Lommer M."/>
            <person name="Specht M."/>
            <person name="Roy A.S."/>
            <person name="Kraemer L."/>
            <person name="Andreson R."/>
            <person name="Gutowska M.A."/>
            <person name="Wolf J."/>
            <person name="Bergner S.V."/>
            <person name="Schilhabel M.B."/>
            <person name="Klostermeier U.C."/>
            <person name="Beiko R.G."/>
            <person name="Rosenstiel P."/>
            <person name="Hippler M."/>
            <person name="Laroche J."/>
        </authorList>
    </citation>
    <scope>NUCLEOTIDE SEQUENCE [LARGE SCALE GENOMIC DNA]</scope>
    <source>
        <strain evidence="2 3">CCMP1005</strain>
    </source>
</reference>
<feature type="compositionally biased region" description="Basic and acidic residues" evidence="1">
    <location>
        <begin position="349"/>
        <end position="377"/>
    </location>
</feature>
<feature type="region of interest" description="Disordered" evidence="1">
    <location>
        <begin position="1"/>
        <end position="76"/>
    </location>
</feature>
<gene>
    <name evidence="2" type="ORF">THAOC_24290</name>
</gene>
<feature type="non-terminal residue" evidence="2">
    <location>
        <position position="618"/>
    </location>
</feature>
<feature type="compositionally biased region" description="Basic and acidic residues" evidence="1">
    <location>
        <begin position="448"/>
        <end position="460"/>
    </location>
</feature>
<sequence length="618" mass="69405">MADVPGCPRVVSSTYTPPWSEDGRRRPSSSGSKTSPSLLGDEITLSRTSPRPVPQQQQQERGGGARPSRHVSRPLRLCPLNSDEADEVPVRSVGRLYWGNWEYFEEYVSRGNVLDWEEVDAPASSSYEGVMFKQLTDKAEDTKSGGPKLTLVKATSNHVAAPFPLAVEVLPEFPPRHPGEVPDVPVRIPPQHLQDRDDLRPVHVLTHRRARLAEGPRRDEPHVRDGIGRRPEDARECLPRGRLGVHGASDPAECSDGPGPSEVGRVAEHLPDAREQVRRRPPRSQPARQLPEVVGGRDPHGRYVVPQPPRAHRHEAVGEERAPQLPRQERHLADDREPYPPPPVLGQVEHGREEALRQQLRSHDVAEPAQRRDHVETDLAPPVPQQQQERGEEVGDRPVPPQRGRQPRRHLGERRPHVLAVVLDEARDPPDQPRRHGHPRVRSRRRVPVRDGRVRPRHLGEVVSGGRPDLRLGILQQLLVRRHERVNGTREAREGPHDVRELGRGGPPYPPRPVVDRRHDEGEDASDEDVDRRRPPVGVGVGHGVARRREEERRGPAELDAVLGRVEPDRVRLVPPREELVQVQEGQDRHAAVAVVPPAAVRGEEARRSLHRCHGVQH</sequence>
<feature type="compositionally biased region" description="Basic and acidic residues" evidence="1">
    <location>
        <begin position="265"/>
        <end position="278"/>
    </location>
</feature>
<feature type="region of interest" description="Disordered" evidence="1">
    <location>
        <begin position="486"/>
        <end position="559"/>
    </location>
</feature>
<feature type="compositionally biased region" description="Low complexity" evidence="1">
    <location>
        <begin position="28"/>
        <end position="40"/>
    </location>
</feature>
<dbReference type="Proteomes" id="UP000266841">
    <property type="component" value="Unassembled WGS sequence"/>
</dbReference>
<feature type="compositionally biased region" description="Basic and acidic residues" evidence="1">
    <location>
        <begin position="314"/>
        <end position="338"/>
    </location>
</feature>
<evidence type="ECO:0000313" key="2">
    <source>
        <dbReference type="EMBL" id="EJK55918.1"/>
    </source>
</evidence>